<keyword evidence="3" id="KW-1185">Reference proteome</keyword>
<reference evidence="2" key="1">
    <citation type="submission" date="2021-01" db="EMBL/GenBank/DDBJ databases">
        <title>Whole genome shotgun sequence of Virgisporangium ochraceum NBRC 16418.</title>
        <authorList>
            <person name="Komaki H."/>
            <person name="Tamura T."/>
        </authorList>
    </citation>
    <scope>NUCLEOTIDE SEQUENCE</scope>
    <source>
        <strain evidence="2">NBRC 16418</strain>
    </source>
</reference>
<dbReference type="Proteomes" id="UP000635606">
    <property type="component" value="Unassembled WGS sequence"/>
</dbReference>
<name>A0A8J3ZWS4_9ACTN</name>
<organism evidence="2 3">
    <name type="scientific">Virgisporangium ochraceum</name>
    <dbReference type="NCBI Taxonomy" id="65505"/>
    <lineage>
        <taxon>Bacteria</taxon>
        <taxon>Bacillati</taxon>
        <taxon>Actinomycetota</taxon>
        <taxon>Actinomycetes</taxon>
        <taxon>Micromonosporales</taxon>
        <taxon>Micromonosporaceae</taxon>
        <taxon>Virgisporangium</taxon>
    </lineage>
</organism>
<dbReference type="EMBL" id="BOPH01000090">
    <property type="protein sequence ID" value="GIJ71794.1"/>
    <property type="molecule type" value="Genomic_DNA"/>
</dbReference>
<evidence type="ECO:0000313" key="2">
    <source>
        <dbReference type="EMBL" id="GIJ71794.1"/>
    </source>
</evidence>
<accession>A0A8J3ZWS4</accession>
<dbReference type="AlphaFoldDB" id="A0A8J3ZWS4"/>
<proteinExistence type="predicted"/>
<feature type="region of interest" description="Disordered" evidence="1">
    <location>
        <begin position="372"/>
        <end position="424"/>
    </location>
</feature>
<evidence type="ECO:0000313" key="3">
    <source>
        <dbReference type="Proteomes" id="UP000635606"/>
    </source>
</evidence>
<sequence length="424" mass="47877">MLSSDGGGTATLDPLLRSIGTPDLYLRNAFRISGLSVDASPGDLRRRAQQVRAVRALGGAPVSTGPLPPATAPDPDDLLQALSRLRDPMSRLVDEFFWFWPDPDGDPALDALTAGRVDDAENLWREGSPYGLHNLAVLNHVLALDEELAQPQKKLVGSPRRWRQAYRYWIAVWRDDACWAVFDERVRRGGHPGLPGRVAPALRERLPLVLSSVNAVIAADSLERGRDEESTQVHWRMAAHQDLPPQVRARALRAATDPIISRVRTHGDRALAVTLNDAAAAPTAAARLHEQTTPLLRMVALSSAPDADNIHDEVARKLMKLAYEYHRATNDWVATLQMLRLAQDSARGRSMLQSVRENVQGVEYMLAHEGDLEEQRRRREQQAREDEVRRRRAEERRAEEEHRNRLRREAIEAYERSRREREGR</sequence>
<protein>
    <submittedName>
        <fullName evidence="2">Uncharacterized protein</fullName>
    </submittedName>
</protein>
<gene>
    <name evidence="2" type="ORF">Voc01_067110</name>
</gene>
<comment type="caution">
    <text evidence="2">The sequence shown here is derived from an EMBL/GenBank/DDBJ whole genome shotgun (WGS) entry which is preliminary data.</text>
</comment>
<evidence type="ECO:0000256" key="1">
    <source>
        <dbReference type="SAM" id="MobiDB-lite"/>
    </source>
</evidence>
<dbReference type="RefSeq" id="WP_203931656.1">
    <property type="nucleotide sequence ID" value="NZ_BOPH01000090.1"/>
</dbReference>